<protein>
    <recommendedName>
        <fullName evidence="4">Secreted protein</fullName>
    </recommendedName>
</protein>
<proteinExistence type="predicted"/>
<reference evidence="2" key="1">
    <citation type="submission" date="2015-06" db="UniProtKB">
        <authorList>
            <consortium name="EnsemblPlants"/>
        </authorList>
    </citation>
    <scope>IDENTIFICATION</scope>
</reference>
<dbReference type="Gramene" id="ORGLA02G0151900.1">
    <property type="protein sequence ID" value="ORGLA02G0151900.1"/>
    <property type="gene ID" value="ORGLA02G0151900"/>
</dbReference>
<feature type="signal peptide" evidence="1">
    <location>
        <begin position="1"/>
        <end position="17"/>
    </location>
</feature>
<evidence type="ECO:0000313" key="2">
    <source>
        <dbReference type="EnsemblPlants" id="ORGLA02G0151900.1"/>
    </source>
</evidence>
<dbReference type="AlphaFoldDB" id="I1P0L3"/>
<keyword evidence="1" id="KW-0732">Signal</keyword>
<dbReference type="OMA" id="HLMAVNV"/>
<name>I1P0L3_ORYGL</name>
<evidence type="ECO:0000256" key="1">
    <source>
        <dbReference type="SAM" id="SignalP"/>
    </source>
</evidence>
<accession>I1P0L3</accession>
<evidence type="ECO:0000313" key="3">
    <source>
        <dbReference type="Proteomes" id="UP000007306"/>
    </source>
</evidence>
<feature type="chain" id="PRO_5003649488" description="Secreted protein" evidence="1">
    <location>
        <begin position="18"/>
        <end position="83"/>
    </location>
</feature>
<keyword evidence="3" id="KW-1185">Reference proteome</keyword>
<evidence type="ECO:0008006" key="4">
    <source>
        <dbReference type="Google" id="ProtNLM"/>
    </source>
</evidence>
<dbReference type="HOGENOM" id="CLU_2546666_0_0_1"/>
<dbReference type="Proteomes" id="UP000007306">
    <property type="component" value="Chromosome 2"/>
</dbReference>
<organism evidence="2 3">
    <name type="scientific">Oryza glaberrima</name>
    <name type="common">African rice</name>
    <dbReference type="NCBI Taxonomy" id="4538"/>
    <lineage>
        <taxon>Eukaryota</taxon>
        <taxon>Viridiplantae</taxon>
        <taxon>Streptophyta</taxon>
        <taxon>Embryophyta</taxon>
        <taxon>Tracheophyta</taxon>
        <taxon>Spermatophyta</taxon>
        <taxon>Magnoliopsida</taxon>
        <taxon>Liliopsida</taxon>
        <taxon>Poales</taxon>
        <taxon>Poaceae</taxon>
        <taxon>BOP clade</taxon>
        <taxon>Oryzoideae</taxon>
        <taxon>Oryzeae</taxon>
        <taxon>Oryzinae</taxon>
        <taxon>Oryza</taxon>
    </lineage>
</organism>
<reference evidence="2 3" key="2">
    <citation type="submission" date="2018-04" db="EMBL/GenBank/DDBJ databases">
        <title>OglaRS2 (Oryza glaberrima Reference Sequence Version 2).</title>
        <authorList>
            <person name="Zhang J."/>
            <person name="Kudrna D."/>
            <person name="Lee S."/>
            <person name="Talag J."/>
            <person name="Rajasekar S."/>
            <person name="Wing R.A."/>
        </authorList>
    </citation>
    <scope>NUCLEOTIDE SEQUENCE [LARGE SCALE GENOMIC DNA]</scope>
    <source>
        <strain evidence="2 3">cv. IRGC 96717</strain>
    </source>
</reference>
<sequence>MVNVLLLLGRAPGHLMAVNVWCKTLCCAGKSGCETLLWLVGNLSNRFCACCCSEGDQIDFWWLAEKESMSGCQVGWGGNTDFG</sequence>
<dbReference type="EnsemblPlants" id="ORGLA02G0151900.1">
    <property type="protein sequence ID" value="ORGLA02G0151900.1"/>
    <property type="gene ID" value="ORGLA02G0151900"/>
</dbReference>